<name>A0A8A2VF92_9EURY</name>
<accession>A0A8A2VF92</accession>
<dbReference type="EMBL" id="CP071462">
    <property type="protein sequence ID" value="QSW99074.1"/>
    <property type="molecule type" value="Genomic_DNA"/>
</dbReference>
<feature type="compositionally biased region" description="Basic and acidic residues" evidence="2">
    <location>
        <begin position="21"/>
        <end position="33"/>
    </location>
</feature>
<dbReference type="GeneID" id="63189059"/>
<dbReference type="Proteomes" id="UP000663203">
    <property type="component" value="Chromosome"/>
</dbReference>
<organism evidence="3 4">
    <name type="scientific">Haloterrigena alkaliphila</name>
    <dbReference type="NCBI Taxonomy" id="2816475"/>
    <lineage>
        <taxon>Archaea</taxon>
        <taxon>Methanobacteriati</taxon>
        <taxon>Methanobacteriota</taxon>
        <taxon>Stenosarchaea group</taxon>
        <taxon>Halobacteria</taxon>
        <taxon>Halobacteriales</taxon>
        <taxon>Natrialbaceae</taxon>
        <taxon>Haloterrigena</taxon>
    </lineage>
</organism>
<gene>
    <name evidence="3" type="ORF">J0X25_17100</name>
</gene>
<evidence type="ECO:0000313" key="4">
    <source>
        <dbReference type="Proteomes" id="UP000663203"/>
    </source>
</evidence>
<evidence type="ECO:0000256" key="1">
    <source>
        <dbReference type="SAM" id="Coils"/>
    </source>
</evidence>
<dbReference type="RefSeq" id="WP_207288682.1">
    <property type="nucleotide sequence ID" value="NZ_CP071462.1"/>
</dbReference>
<keyword evidence="4" id="KW-1185">Reference proteome</keyword>
<evidence type="ECO:0000256" key="2">
    <source>
        <dbReference type="SAM" id="MobiDB-lite"/>
    </source>
</evidence>
<feature type="compositionally biased region" description="Acidic residues" evidence="2">
    <location>
        <begin position="253"/>
        <end position="266"/>
    </location>
</feature>
<protein>
    <submittedName>
        <fullName evidence="3">Uncharacterized protein</fullName>
    </submittedName>
</protein>
<dbReference type="KEGG" id="hakz:J0X25_17100"/>
<feature type="coiled-coil region" evidence="1">
    <location>
        <begin position="164"/>
        <end position="191"/>
    </location>
</feature>
<dbReference type="AlphaFoldDB" id="A0A8A2VF92"/>
<keyword evidence="1" id="KW-0175">Coiled coil</keyword>
<feature type="region of interest" description="Disordered" evidence="2">
    <location>
        <begin position="1"/>
        <end position="33"/>
    </location>
</feature>
<feature type="compositionally biased region" description="Basic and acidic residues" evidence="2">
    <location>
        <begin position="267"/>
        <end position="297"/>
    </location>
</feature>
<evidence type="ECO:0000313" key="3">
    <source>
        <dbReference type="EMBL" id="QSW99074.1"/>
    </source>
</evidence>
<proteinExistence type="predicted"/>
<feature type="region of interest" description="Disordered" evidence="2">
    <location>
        <begin position="250"/>
        <end position="297"/>
    </location>
</feature>
<sequence length="297" mass="32398">MSSEDDDGGISFAPPGEVDDWLAREASRRGETRDDVCRRLVTAAHAVATDDDLEPTDLEDVEALRTQLDAQREEFTDLLEDVRSRVVQVKRETDAKAPAEHDHAEYADADEQAALRESVAALESTVDDGFANFETVLEGVFDETDELEERSALLASAVLDLRDHRDAMAERERQRAEADRLKRAANRLGVRAAVCDSCDESVDIALLTAPECPHCASAFTDVAAKSSFFGSPALVTGEPPALEGDVENAVAPESEDVFEAVETDVTTDERRDGADDADRDDSRSRAPLAFDREGATR</sequence>
<reference evidence="3 4" key="1">
    <citation type="submission" date="2021-03" db="EMBL/GenBank/DDBJ databases">
        <title>Haloterrigena longa sp. nov. and Haloterrigena limicola sp. nov., extremely halophilic archaea isolated from a salt lake.</title>
        <authorList>
            <person name="Henglin C."/>
        </authorList>
    </citation>
    <scope>NUCLEOTIDE SEQUENCE [LARGE SCALE GENOMIC DNA]</scope>
    <source>
        <strain evidence="3 4">KZCA68</strain>
    </source>
</reference>
<feature type="coiled-coil region" evidence="1">
    <location>
        <begin position="58"/>
        <end position="92"/>
    </location>
</feature>